<keyword evidence="2" id="KW-1185">Reference proteome</keyword>
<evidence type="ECO:0000313" key="1">
    <source>
        <dbReference type="EMBL" id="TFK32530.1"/>
    </source>
</evidence>
<evidence type="ECO:0000313" key="2">
    <source>
        <dbReference type="Proteomes" id="UP000308652"/>
    </source>
</evidence>
<reference evidence="1 2" key="1">
    <citation type="journal article" date="2019" name="Nat. Ecol. Evol.">
        <title>Megaphylogeny resolves global patterns of mushroom evolution.</title>
        <authorList>
            <person name="Varga T."/>
            <person name="Krizsan K."/>
            <person name="Foldi C."/>
            <person name="Dima B."/>
            <person name="Sanchez-Garcia M."/>
            <person name="Sanchez-Ramirez S."/>
            <person name="Szollosi G.J."/>
            <person name="Szarkandi J.G."/>
            <person name="Papp V."/>
            <person name="Albert L."/>
            <person name="Andreopoulos W."/>
            <person name="Angelini C."/>
            <person name="Antonin V."/>
            <person name="Barry K.W."/>
            <person name="Bougher N.L."/>
            <person name="Buchanan P."/>
            <person name="Buyck B."/>
            <person name="Bense V."/>
            <person name="Catcheside P."/>
            <person name="Chovatia M."/>
            <person name="Cooper J."/>
            <person name="Damon W."/>
            <person name="Desjardin D."/>
            <person name="Finy P."/>
            <person name="Geml J."/>
            <person name="Haridas S."/>
            <person name="Hughes K."/>
            <person name="Justo A."/>
            <person name="Karasinski D."/>
            <person name="Kautmanova I."/>
            <person name="Kiss B."/>
            <person name="Kocsube S."/>
            <person name="Kotiranta H."/>
            <person name="LaButti K.M."/>
            <person name="Lechner B.E."/>
            <person name="Liimatainen K."/>
            <person name="Lipzen A."/>
            <person name="Lukacs Z."/>
            <person name="Mihaltcheva S."/>
            <person name="Morgado L.N."/>
            <person name="Niskanen T."/>
            <person name="Noordeloos M.E."/>
            <person name="Ohm R.A."/>
            <person name="Ortiz-Santana B."/>
            <person name="Ovrebo C."/>
            <person name="Racz N."/>
            <person name="Riley R."/>
            <person name="Savchenko A."/>
            <person name="Shiryaev A."/>
            <person name="Soop K."/>
            <person name="Spirin V."/>
            <person name="Szebenyi C."/>
            <person name="Tomsovsky M."/>
            <person name="Tulloss R.E."/>
            <person name="Uehling J."/>
            <person name="Grigoriev I.V."/>
            <person name="Vagvolgyi C."/>
            <person name="Papp T."/>
            <person name="Martin F.M."/>
            <person name="Miettinen O."/>
            <person name="Hibbett D.S."/>
            <person name="Nagy L.G."/>
        </authorList>
    </citation>
    <scope>NUCLEOTIDE SEQUENCE [LARGE SCALE GENOMIC DNA]</scope>
    <source>
        <strain evidence="1 2">CBS 166.37</strain>
    </source>
</reference>
<dbReference type="Proteomes" id="UP000308652">
    <property type="component" value="Unassembled WGS sequence"/>
</dbReference>
<organism evidence="1 2">
    <name type="scientific">Crucibulum laeve</name>
    <dbReference type="NCBI Taxonomy" id="68775"/>
    <lineage>
        <taxon>Eukaryota</taxon>
        <taxon>Fungi</taxon>
        <taxon>Dikarya</taxon>
        <taxon>Basidiomycota</taxon>
        <taxon>Agaricomycotina</taxon>
        <taxon>Agaricomycetes</taxon>
        <taxon>Agaricomycetidae</taxon>
        <taxon>Agaricales</taxon>
        <taxon>Agaricineae</taxon>
        <taxon>Nidulariaceae</taxon>
        <taxon>Crucibulum</taxon>
    </lineage>
</organism>
<dbReference type="OrthoDB" id="2799149at2759"/>
<dbReference type="EMBL" id="ML213671">
    <property type="protein sequence ID" value="TFK32530.1"/>
    <property type="molecule type" value="Genomic_DNA"/>
</dbReference>
<accession>A0A5C3LIB7</accession>
<protein>
    <submittedName>
        <fullName evidence="1">Uncharacterized protein</fullName>
    </submittedName>
</protein>
<name>A0A5C3LIB7_9AGAR</name>
<dbReference type="STRING" id="68775.A0A5C3LIB7"/>
<feature type="non-terminal residue" evidence="1">
    <location>
        <position position="1"/>
    </location>
</feature>
<sequence>LTAYTEIGGSKAWTLWDIGSTMSGITPSYVHVAKIMAYPLTNPYILQLGTIGSCASITHGVNNIEYLNIANFDQFDMIISTPLMHCNNVILDFW</sequence>
<proteinExistence type="predicted"/>
<dbReference type="AlphaFoldDB" id="A0A5C3LIB7"/>
<gene>
    <name evidence="1" type="ORF">BDQ12DRAFT_616891</name>
</gene>